<protein>
    <recommendedName>
        <fullName evidence="10">Acetolactate synthase-1/2/3 large subunit</fullName>
    </recommendedName>
</protein>
<dbReference type="CDD" id="cd07035">
    <property type="entry name" value="TPP_PYR_POX_like"/>
    <property type="match status" value="1"/>
</dbReference>
<feature type="domain" description="Thiamine pyrophosphate enzyme TPP-binding" evidence="6">
    <location>
        <begin position="404"/>
        <end position="550"/>
    </location>
</feature>
<evidence type="ECO:0000259" key="7">
    <source>
        <dbReference type="Pfam" id="PF02776"/>
    </source>
</evidence>
<dbReference type="Pfam" id="PF00205">
    <property type="entry name" value="TPP_enzyme_M"/>
    <property type="match status" value="1"/>
</dbReference>
<name>A0A939M101_9MICO</name>
<dbReference type="PROSITE" id="PS00187">
    <property type="entry name" value="TPP_ENZYMES"/>
    <property type="match status" value="1"/>
</dbReference>
<comment type="similarity">
    <text evidence="2 4">Belongs to the TPP enzyme family.</text>
</comment>
<keyword evidence="3 4" id="KW-0786">Thiamine pyrophosphate</keyword>
<dbReference type="NCBIfam" id="NF004772">
    <property type="entry name" value="PRK06112.1"/>
    <property type="match status" value="1"/>
</dbReference>
<reference evidence="8" key="1">
    <citation type="submission" date="2021-03" db="EMBL/GenBank/DDBJ databases">
        <title>Leucobacter chromiisoli sp. nov., isolated from chromium-containing soil of chemical plant.</title>
        <authorList>
            <person name="Xu Z."/>
        </authorList>
    </citation>
    <scope>NUCLEOTIDE SEQUENCE</scope>
    <source>
        <strain evidence="8">A2</strain>
    </source>
</reference>
<dbReference type="InterPro" id="IPR029061">
    <property type="entry name" value="THDP-binding"/>
</dbReference>
<evidence type="ECO:0000256" key="4">
    <source>
        <dbReference type="RuleBase" id="RU362132"/>
    </source>
</evidence>
<dbReference type="GO" id="GO:0050660">
    <property type="term" value="F:flavin adenine dinucleotide binding"/>
    <property type="evidence" value="ECO:0007669"/>
    <property type="project" value="TreeGrafter"/>
</dbReference>
<evidence type="ECO:0000313" key="8">
    <source>
        <dbReference type="EMBL" id="MBO1805080.1"/>
    </source>
</evidence>
<dbReference type="GO" id="GO:0005948">
    <property type="term" value="C:acetolactate synthase complex"/>
    <property type="evidence" value="ECO:0007669"/>
    <property type="project" value="TreeGrafter"/>
</dbReference>
<organism evidence="8 9">
    <name type="scientific">Leucobacter ruminantium</name>
    <dbReference type="NCBI Taxonomy" id="1289170"/>
    <lineage>
        <taxon>Bacteria</taxon>
        <taxon>Bacillati</taxon>
        <taxon>Actinomycetota</taxon>
        <taxon>Actinomycetes</taxon>
        <taxon>Micrococcales</taxon>
        <taxon>Microbacteriaceae</taxon>
        <taxon>Leucobacter</taxon>
    </lineage>
</organism>
<keyword evidence="9" id="KW-1185">Reference proteome</keyword>
<dbReference type="InterPro" id="IPR011766">
    <property type="entry name" value="TPP_enzyme_TPP-bd"/>
</dbReference>
<gene>
    <name evidence="8" type="ORF">J4H91_07075</name>
</gene>
<dbReference type="Gene3D" id="3.40.50.970">
    <property type="match status" value="2"/>
</dbReference>
<comment type="caution">
    <text evidence="8">The sequence shown here is derived from an EMBL/GenBank/DDBJ whole genome shotgun (WGS) entry which is preliminary data.</text>
</comment>
<dbReference type="InterPro" id="IPR000399">
    <property type="entry name" value="TPP-bd_CS"/>
</dbReference>
<dbReference type="AlphaFoldDB" id="A0A939M101"/>
<dbReference type="EMBL" id="JAGDYL010000009">
    <property type="protein sequence ID" value="MBO1805080.1"/>
    <property type="molecule type" value="Genomic_DNA"/>
</dbReference>
<sequence>MTHDTRKTVAEAIAQALQRHGATEIFGQSIPAPVLQAAEDLGIRQVFYRTENAAGAMADAAARLRNRIGVVAAQNGPAATLLVAPLAEAFKASVPVLALVQDVPEKDRDRNAFQELDHFALFSGVAKWIRRIESPERAIDYVDMAVAEATSGRPGPVVLLIPRDIMAVPAAPLPFPRTQELGHFPLDRLRPERGAVAEAAALIAGAERPVVIAGGGVHLSDAVESVVDLQDAASLPVATTNMGKGSVSELHELSLGVAGNIAGEYGPVNGTIDLITEADLIVLIGSRTNENGTNGWSQYPVGAKIIQIDISPDEPGRTYEALRLVGDIRATVDELVAELRELDLGKRSAARTRLADRIAAGRRRFLERNRERMTGDERPLRPERMLAALDAQLSGDDIVVADASYSSIWVSGFLTAKRAGQRFILPRGMAGLGWGLPYALGAKIARPGSRVVAVVGDGGFAHCWSEMETAIREDLPVTVILLNNSRLGFQANYDMFVWGRTSSAVEFAEVDHCAVARACGAEAIRVERADQLDGAIAAALASERITLIDVVVEPNAFPPVAAWDGAGDRVIAPVPAIRPGATRV</sequence>
<dbReference type="RefSeq" id="WP_208045561.1">
    <property type="nucleotide sequence ID" value="NZ_JAGDYL010000009.1"/>
</dbReference>
<evidence type="ECO:0000313" key="9">
    <source>
        <dbReference type="Proteomes" id="UP000664398"/>
    </source>
</evidence>
<evidence type="ECO:0000256" key="1">
    <source>
        <dbReference type="ARBA" id="ARBA00001964"/>
    </source>
</evidence>
<dbReference type="GO" id="GO:0009099">
    <property type="term" value="P:L-valine biosynthetic process"/>
    <property type="evidence" value="ECO:0007669"/>
    <property type="project" value="TreeGrafter"/>
</dbReference>
<evidence type="ECO:0000259" key="6">
    <source>
        <dbReference type="Pfam" id="PF02775"/>
    </source>
</evidence>
<dbReference type="Gene3D" id="3.40.50.1220">
    <property type="entry name" value="TPP-binding domain"/>
    <property type="match status" value="1"/>
</dbReference>
<evidence type="ECO:0000256" key="2">
    <source>
        <dbReference type="ARBA" id="ARBA00007812"/>
    </source>
</evidence>
<dbReference type="InterPro" id="IPR012000">
    <property type="entry name" value="Thiamin_PyroP_enz_cen_dom"/>
</dbReference>
<dbReference type="GO" id="GO:0030976">
    <property type="term" value="F:thiamine pyrophosphate binding"/>
    <property type="evidence" value="ECO:0007669"/>
    <property type="project" value="InterPro"/>
</dbReference>
<dbReference type="GO" id="GO:0000287">
    <property type="term" value="F:magnesium ion binding"/>
    <property type="evidence" value="ECO:0007669"/>
    <property type="project" value="InterPro"/>
</dbReference>
<proteinExistence type="inferred from homology"/>
<feature type="domain" description="Thiamine pyrophosphate enzyme N-terminal TPP-binding" evidence="7">
    <location>
        <begin position="8"/>
        <end position="120"/>
    </location>
</feature>
<dbReference type="PANTHER" id="PTHR18968:SF13">
    <property type="entry name" value="ACETOLACTATE SYNTHASE CATALYTIC SUBUNIT, MITOCHONDRIAL"/>
    <property type="match status" value="1"/>
</dbReference>
<dbReference type="GO" id="GO:0009097">
    <property type="term" value="P:isoleucine biosynthetic process"/>
    <property type="evidence" value="ECO:0007669"/>
    <property type="project" value="TreeGrafter"/>
</dbReference>
<dbReference type="Proteomes" id="UP000664398">
    <property type="component" value="Unassembled WGS sequence"/>
</dbReference>
<evidence type="ECO:0000259" key="5">
    <source>
        <dbReference type="Pfam" id="PF00205"/>
    </source>
</evidence>
<dbReference type="SUPFAM" id="SSF52467">
    <property type="entry name" value="DHS-like NAD/FAD-binding domain"/>
    <property type="match status" value="1"/>
</dbReference>
<dbReference type="PANTHER" id="PTHR18968">
    <property type="entry name" value="THIAMINE PYROPHOSPHATE ENZYMES"/>
    <property type="match status" value="1"/>
</dbReference>
<dbReference type="Pfam" id="PF02776">
    <property type="entry name" value="TPP_enzyme_N"/>
    <property type="match status" value="1"/>
</dbReference>
<feature type="domain" description="Thiamine pyrophosphate enzyme central" evidence="5">
    <location>
        <begin position="196"/>
        <end position="335"/>
    </location>
</feature>
<dbReference type="Pfam" id="PF02775">
    <property type="entry name" value="TPP_enzyme_C"/>
    <property type="match status" value="1"/>
</dbReference>
<dbReference type="InterPro" id="IPR045229">
    <property type="entry name" value="TPP_enz"/>
</dbReference>
<dbReference type="SUPFAM" id="SSF52518">
    <property type="entry name" value="Thiamin diphosphate-binding fold (THDP-binding)"/>
    <property type="match status" value="2"/>
</dbReference>
<dbReference type="InterPro" id="IPR012001">
    <property type="entry name" value="Thiamin_PyroP_enz_TPP-bd_dom"/>
</dbReference>
<evidence type="ECO:0000256" key="3">
    <source>
        <dbReference type="ARBA" id="ARBA00023052"/>
    </source>
</evidence>
<comment type="cofactor">
    <cofactor evidence="1">
        <name>thiamine diphosphate</name>
        <dbReference type="ChEBI" id="CHEBI:58937"/>
    </cofactor>
</comment>
<evidence type="ECO:0008006" key="10">
    <source>
        <dbReference type="Google" id="ProtNLM"/>
    </source>
</evidence>
<dbReference type="InterPro" id="IPR029035">
    <property type="entry name" value="DHS-like_NAD/FAD-binding_dom"/>
</dbReference>
<accession>A0A939M101</accession>
<dbReference type="CDD" id="cd00568">
    <property type="entry name" value="TPP_enzymes"/>
    <property type="match status" value="1"/>
</dbReference>
<dbReference type="GO" id="GO:0003984">
    <property type="term" value="F:acetolactate synthase activity"/>
    <property type="evidence" value="ECO:0007669"/>
    <property type="project" value="TreeGrafter"/>
</dbReference>